<keyword evidence="6" id="KW-1133">Transmembrane helix</keyword>
<dbReference type="SUPFAM" id="SSF49503">
    <property type="entry name" value="Cupredoxins"/>
    <property type="match status" value="1"/>
</dbReference>
<evidence type="ECO:0000256" key="6">
    <source>
        <dbReference type="SAM" id="Phobius"/>
    </source>
</evidence>
<sequence>MNEFHYFVLGTLLLVTLISIILSYQYRTKMKSMASMVISMAISMNIGITSGILFGFLNQGDLFLSSLISVLIGISVGIAAGFAFGILPVIEGSMAGMMGGMMGAMLGEMISRLQAVSLLNIFLTITVSTLFLYLILSQQKATKDTRVFTSWLLKPIFTFIVLVGYFYFGNQLNKESVISKESPIHENHSQITTDDKDEQLNRITIQVNPSKFSYSPSKINLSKNKKVLLTFTNHDSIEHDIVIVKMPTLPNTDQENITSHGSHDSHGDGLHLHASPHEEGNISFTPTETGSYEFYCSLPGHRENGMVGIIVVE</sequence>
<evidence type="ECO:0000256" key="1">
    <source>
        <dbReference type="ARBA" id="ARBA00022448"/>
    </source>
</evidence>
<keyword evidence="6" id="KW-0812">Transmembrane</keyword>
<feature type="transmembrane region" description="Helical" evidence="6">
    <location>
        <begin position="36"/>
        <end position="57"/>
    </location>
</feature>
<dbReference type="Pfam" id="PF00127">
    <property type="entry name" value="Copper-bind"/>
    <property type="match status" value="1"/>
</dbReference>
<proteinExistence type="predicted"/>
<protein>
    <submittedName>
        <fullName evidence="8">Plastocyanin/azurin family copper-binding protein</fullName>
    </submittedName>
</protein>
<dbReference type="InterPro" id="IPR008972">
    <property type="entry name" value="Cupredoxin"/>
</dbReference>
<keyword evidence="9" id="KW-1185">Reference proteome</keyword>
<accession>A0ABY9VDF2</accession>
<dbReference type="InterPro" id="IPR050845">
    <property type="entry name" value="Cu-binding_ET"/>
</dbReference>
<evidence type="ECO:0000256" key="3">
    <source>
        <dbReference type="ARBA" id="ARBA00022982"/>
    </source>
</evidence>
<feature type="transmembrane region" description="Helical" evidence="6">
    <location>
        <begin position="63"/>
        <end position="90"/>
    </location>
</feature>
<keyword evidence="3" id="KW-0249">Electron transport</keyword>
<dbReference type="PANTHER" id="PTHR38439">
    <property type="entry name" value="AURACYANIN-B"/>
    <property type="match status" value="1"/>
</dbReference>
<feature type="region of interest" description="Disordered" evidence="5">
    <location>
        <begin position="252"/>
        <end position="284"/>
    </location>
</feature>
<keyword evidence="1" id="KW-0813">Transport</keyword>
<evidence type="ECO:0000313" key="8">
    <source>
        <dbReference type="EMBL" id="WNF20901.1"/>
    </source>
</evidence>
<feature type="transmembrane region" description="Helical" evidence="6">
    <location>
        <begin position="6"/>
        <end position="24"/>
    </location>
</feature>
<dbReference type="RefSeq" id="WP_286182730.1">
    <property type="nucleotide sequence ID" value="NZ_CP134494.1"/>
</dbReference>
<feature type="domain" description="Blue (type 1) copper" evidence="7">
    <location>
        <begin position="204"/>
        <end position="313"/>
    </location>
</feature>
<organism evidence="8 9">
    <name type="scientific">Mesobacillus jeotgali</name>
    <dbReference type="NCBI Taxonomy" id="129985"/>
    <lineage>
        <taxon>Bacteria</taxon>
        <taxon>Bacillati</taxon>
        <taxon>Bacillota</taxon>
        <taxon>Bacilli</taxon>
        <taxon>Bacillales</taxon>
        <taxon>Bacillaceae</taxon>
        <taxon>Mesobacillus</taxon>
    </lineage>
</organism>
<keyword evidence="4" id="KW-0186">Copper</keyword>
<dbReference type="PROSITE" id="PS00196">
    <property type="entry name" value="COPPER_BLUE"/>
    <property type="match status" value="1"/>
</dbReference>
<dbReference type="InterPro" id="IPR028871">
    <property type="entry name" value="BlueCu_1_BS"/>
</dbReference>
<feature type="compositionally biased region" description="Basic and acidic residues" evidence="5">
    <location>
        <begin position="261"/>
        <end position="280"/>
    </location>
</feature>
<evidence type="ECO:0000313" key="9">
    <source>
        <dbReference type="Proteomes" id="UP001303324"/>
    </source>
</evidence>
<feature type="transmembrane region" description="Helical" evidence="6">
    <location>
        <begin position="111"/>
        <end position="136"/>
    </location>
</feature>
<evidence type="ECO:0000256" key="2">
    <source>
        <dbReference type="ARBA" id="ARBA00022723"/>
    </source>
</evidence>
<dbReference type="Proteomes" id="UP001303324">
    <property type="component" value="Chromosome"/>
</dbReference>
<dbReference type="Gene3D" id="2.60.40.420">
    <property type="entry name" value="Cupredoxins - blue copper proteins"/>
    <property type="match status" value="1"/>
</dbReference>
<dbReference type="InterPro" id="IPR000923">
    <property type="entry name" value="BlueCu_1"/>
</dbReference>
<evidence type="ECO:0000259" key="7">
    <source>
        <dbReference type="Pfam" id="PF00127"/>
    </source>
</evidence>
<dbReference type="EMBL" id="CP134494">
    <property type="protein sequence ID" value="WNF20901.1"/>
    <property type="molecule type" value="Genomic_DNA"/>
</dbReference>
<name>A0ABY9VDF2_9BACI</name>
<dbReference type="InterPro" id="IPR033138">
    <property type="entry name" value="Cu_oxidase_CS"/>
</dbReference>
<evidence type="ECO:0000256" key="5">
    <source>
        <dbReference type="SAM" id="MobiDB-lite"/>
    </source>
</evidence>
<reference evidence="8 9" key="1">
    <citation type="submission" date="2023-09" db="EMBL/GenBank/DDBJ databases">
        <title>Microbial mechanism of fulvic acid promoting antimony reduction mineralization in rice fields.</title>
        <authorList>
            <person name="Chen G."/>
            <person name="Lan J."/>
        </authorList>
    </citation>
    <scope>NUCLEOTIDE SEQUENCE [LARGE SCALE GENOMIC DNA]</scope>
    <source>
        <strain evidence="8 9">PS1</strain>
    </source>
</reference>
<keyword evidence="2" id="KW-0479">Metal-binding</keyword>
<gene>
    <name evidence="8" type="ORF">RH061_11860</name>
</gene>
<dbReference type="PROSITE" id="PS00079">
    <property type="entry name" value="MULTICOPPER_OXIDASE1"/>
    <property type="match status" value="1"/>
</dbReference>
<evidence type="ECO:0000256" key="4">
    <source>
        <dbReference type="ARBA" id="ARBA00023008"/>
    </source>
</evidence>
<feature type="transmembrane region" description="Helical" evidence="6">
    <location>
        <begin position="148"/>
        <end position="168"/>
    </location>
</feature>
<keyword evidence="6" id="KW-0472">Membrane</keyword>
<dbReference type="PANTHER" id="PTHR38439:SF3">
    <property type="entry name" value="COPPER-RESISTANT CUPROPROTEIN COPI"/>
    <property type="match status" value="1"/>
</dbReference>